<dbReference type="AlphaFoldDB" id="A0A9J6FXW4"/>
<keyword evidence="2" id="KW-1185">Reference proteome</keyword>
<dbReference type="Proteomes" id="UP000821853">
    <property type="component" value="Chromosome 2"/>
</dbReference>
<evidence type="ECO:0000313" key="2">
    <source>
        <dbReference type="Proteomes" id="UP000821853"/>
    </source>
</evidence>
<protein>
    <submittedName>
        <fullName evidence="1">Uncharacterized protein</fullName>
    </submittedName>
</protein>
<gene>
    <name evidence="1" type="ORF">HPB48_019936</name>
</gene>
<organism evidence="1 2">
    <name type="scientific">Haemaphysalis longicornis</name>
    <name type="common">Bush tick</name>
    <dbReference type="NCBI Taxonomy" id="44386"/>
    <lineage>
        <taxon>Eukaryota</taxon>
        <taxon>Metazoa</taxon>
        <taxon>Ecdysozoa</taxon>
        <taxon>Arthropoda</taxon>
        <taxon>Chelicerata</taxon>
        <taxon>Arachnida</taxon>
        <taxon>Acari</taxon>
        <taxon>Parasitiformes</taxon>
        <taxon>Ixodida</taxon>
        <taxon>Ixodoidea</taxon>
        <taxon>Ixodidae</taxon>
        <taxon>Haemaphysalinae</taxon>
        <taxon>Haemaphysalis</taxon>
    </lineage>
</organism>
<dbReference type="EMBL" id="JABSTR010000004">
    <property type="protein sequence ID" value="KAH9366884.1"/>
    <property type="molecule type" value="Genomic_DNA"/>
</dbReference>
<comment type="caution">
    <text evidence="1">The sequence shown here is derived from an EMBL/GenBank/DDBJ whole genome shotgun (WGS) entry which is preliminary data.</text>
</comment>
<evidence type="ECO:0000313" key="1">
    <source>
        <dbReference type="EMBL" id="KAH9366884.1"/>
    </source>
</evidence>
<reference evidence="1 2" key="1">
    <citation type="journal article" date="2020" name="Cell">
        <title>Large-Scale Comparative Analyses of Tick Genomes Elucidate Their Genetic Diversity and Vector Capacities.</title>
        <authorList>
            <consortium name="Tick Genome and Microbiome Consortium (TIGMIC)"/>
            <person name="Jia N."/>
            <person name="Wang J."/>
            <person name="Shi W."/>
            <person name="Du L."/>
            <person name="Sun Y."/>
            <person name="Zhan W."/>
            <person name="Jiang J.F."/>
            <person name="Wang Q."/>
            <person name="Zhang B."/>
            <person name="Ji P."/>
            <person name="Bell-Sakyi L."/>
            <person name="Cui X.M."/>
            <person name="Yuan T.T."/>
            <person name="Jiang B.G."/>
            <person name="Yang W.F."/>
            <person name="Lam T.T."/>
            <person name="Chang Q.C."/>
            <person name="Ding S.J."/>
            <person name="Wang X.J."/>
            <person name="Zhu J.G."/>
            <person name="Ruan X.D."/>
            <person name="Zhao L."/>
            <person name="Wei J.T."/>
            <person name="Ye R.Z."/>
            <person name="Que T.C."/>
            <person name="Du C.H."/>
            <person name="Zhou Y.H."/>
            <person name="Cheng J.X."/>
            <person name="Dai P.F."/>
            <person name="Guo W.B."/>
            <person name="Han X.H."/>
            <person name="Huang E.J."/>
            <person name="Li L.F."/>
            <person name="Wei W."/>
            <person name="Gao Y.C."/>
            <person name="Liu J.Z."/>
            <person name="Shao H.Z."/>
            <person name="Wang X."/>
            <person name="Wang C.C."/>
            <person name="Yang T.C."/>
            <person name="Huo Q.B."/>
            <person name="Li W."/>
            <person name="Chen H.Y."/>
            <person name="Chen S.E."/>
            <person name="Zhou L.G."/>
            <person name="Ni X.B."/>
            <person name="Tian J.H."/>
            <person name="Sheng Y."/>
            <person name="Liu T."/>
            <person name="Pan Y.S."/>
            <person name="Xia L.Y."/>
            <person name="Li J."/>
            <person name="Zhao F."/>
            <person name="Cao W.C."/>
        </authorList>
    </citation>
    <scope>NUCLEOTIDE SEQUENCE [LARGE SCALE GENOMIC DNA]</scope>
    <source>
        <strain evidence="1">HaeL-2018</strain>
    </source>
</reference>
<name>A0A9J6FXW4_HAELO</name>
<dbReference type="VEuPathDB" id="VectorBase:HLOH_058152"/>
<accession>A0A9J6FXW4</accession>
<proteinExistence type="predicted"/>
<sequence length="73" mass="8436">MIWKCLHIVTNPQQHSTYLLNIHNDVQWEAALHSTTAEDQALARIAREAAESHRVGRTLPRKKHETSLLIWAQ</sequence>